<evidence type="ECO:0000313" key="1">
    <source>
        <dbReference type="EMBL" id="PJF49072.1"/>
    </source>
</evidence>
<dbReference type="CDD" id="cd07067">
    <property type="entry name" value="HP_PGM_like"/>
    <property type="match status" value="1"/>
</dbReference>
<dbReference type="InterPro" id="IPR050275">
    <property type="entry name" value="PGM_Phosphatase"/>
</dbReference>
<dbReference type="GO" id="GO:0016791">
    <property type="term" value="F:phosphatase activity"/>
    <property type="evidence" value="ECO:0007669"/>
    <property type="project" value="TreeGrafter"/>
</dbReference>
<dbReference type="SMART" id="SM00855">
    <property type="entry name" value="PGAM"/>
    <property type="match status" value="1"/>
</dbReference>
<dbReference type="InterPro" id="IPR013078">
    <property type="entry name" value="His_Pase_superF_clade-1"/>
</dbReference>
<dbReference type="Proteomes" id="UP000230790">
    <property type="component" value="Unassembled WGS sequence"/>
</dbReference>
<proteinExistence type="predicted"/>
<accession>A0A2M8QH48</accession>
<dbReference type="SUPFAM" id="SSF53254">
    <property type="entry name" value="Phosphoglycerate mutase-like"/>
    <property type="match status" value="1"/>
</dbReference>
<gene>
    <name evidence="1" type="ORF">CUN48_00210</name>
</gene>
<organism evidence="1 2">
    <name type="scientific">Candidatus Thermofonsia Clade 3 bacterium</name>
    <dbReference type="NCBI Taxonomy" id="2364212"/>
    <lineage>
        <taxon>Bacteria</taxon>
        <taxon>Bacillati</taxon>
        <taxon>Chloroflexota</taxon>
        <taxon>Candidatus Thermofontia</taxon>
        <taxon>Candidatus Thermofonsia Clade 3</taxon>
    </lineage>
</organism>
<name>A0A2M8QH48_9CHLR</name>
<protein>
    <submittedName>
        <fullName evidence="1">Histidine phosphatase family protein</fullName>
    </submittedName>
</protein>
<dbReference type="PANTHER" id="PTHR48100">
    <property type="entry name" value="BROAD-SPECIFICITY PHOSPHATASE YOR283W-RELATED"/>
    <property type="match status" value="1"/>
</dbReference>
<comment type="caution">
    <text evidence="1">The sequence shown here is derived from an EMBL/GenBank/DDBJ whole genome shotgun (WGS) entry which is preliminary data.</text>
</comment>
<dbReference type="AlphaFoldDB" id="A0A2M8QH48"/>
<dbReference type="GO" id="GO:0005737">
    <property type="term" value="C:cytoplasm"/>
    <property type="evidence" value="ECO:0007669"/>
    <property type="project" value="TreeGrafter"/>
</dbReference>
<dbReference type="Gene3D" id="3.40.50.1240">
    <property type="entry name" value="Phosphoglycerate mutase-like"/>
    <property type="match status" value="1"/>
</dbReference>
<evidence type="ECO:0000313" key="2">
    <source>
        <dbReference type="Proteomes" id="UP000230790"/>
    </source>
</evidence>
<dbReference type="Pfam" id="PF00300">
    <property type="entry name" value="His_Phos_1"/>
    <property type="match status" value="1"/>
</dbReference>
<dbReference type="EMBL" id="PGTN01000001">
    <property type="protein sequence ID" value="PJF49072.1"/>
    <property type="molecule type" value="Genomic_DNA"/>
</dbReference>
<dbReference type="PANTHER" id="PTHR48100:SF1">
    <property type="entry name" value="HISTIDINE PHOSPHATASE FAMILY PROTEIN-RELATED"/>
    <property type="match status" value="1"/>
</dbReference>
<reference evidence="1 2" key="1">
    <citation type="submission" date="2017-11" db="EMBL/GenBank/DDBJ databases">
        <title>Evolution of Phototrophy in the Chloroflexi Phylum Driven by Horizontal Gene Transfer.</title>
        <authorList>
            <person name="Ward L.M."/>
            <person name="Hemp J."/>
            <person name="Shih P.M."/>
            <person name="Mcglynn S.E."/>
            <person name="Fischer W."/>
        </authorList>
    </citation>
    <scope>NUCLEOTIDE SEQUENCE [LARGE SCALE GENOMIC DNA]</scope>
    <source>
        <strain evidence="1">JP3_7</strain>
    </source>
</reference>
<dbReference type="InterPro" id="IPR029033">
    <property type="entry name" value="His_PPase_superfam"/>
</dbReference>
<sequence>MLKALYLIRHAHPQPNTGLAYDRAPGPPLSEVGRQEARATGLYLSQCNLERLFVSPLERTQETARLIAEHAQAPIQIEEALAEHRSDESFESVKARVQDLLARVEGDAFACVGFVTHGSPTKALLQTLSNGTLDLSQFVFDNGNPAPTAGVWRAERGDDGWHLDLVFTPAMVRMS</sequence>